<feature type="domain" description="DUF8207" evidence="1">
    <location>
        <begin position="40"/>
        <end position="140"/>
    </location>
</feature>
<keyword evidence="2" id="KW-1185">Reference proteome</keyword>
<evidence type="ECO:0000259" key="1">
    <source>
        <dbReference type="Pfam" id="PF26634"/>
    </source>
</evidence>
<dbReference type="InterPro" id="IPR058520">
    <property type="entry name" value="DUF8207"/>
</dbReference>
<dbReference type="PANTHER" id="PTHR35374:SF1">
    <property type="entry name" value="PROTEIN KINASE DOMAIN-CONTAINING PROTEIN"/>
    <property type="match status" value="1"/>
</dbReference>
<dbReference type="PANTHER" id="PTHR35374">
    <property type="entry name" value="CYCLIN-DEPENDENT KINASE 11A-LIKE"/>
    <property type="match status" value="1"/>
</dbReference>
<protein>
    <submittedName>
        <fullName evidence="3">Type III effector</fullName>
    </submittedName>
</protein>
<evidence type="ECO:0000313" key="3">
    <source>
        <dbReference type="WBParaSite" id="Hba_18881"/>
    </source>
</evidence>
<dbReference type="Proteomes" id="UP000095283">
    <property type="component" value="Unplaced"/>
</dbReference>
<dbReference type="AlphaFoldDB" id="A0A1I7XMB8"/>
<proteinExistence type="predicted"/>
<reference evidence="3" key="1">
    <citation type="submission" date="2016-11" db="UniProtKB">
        <authorList>
            <consortium name="WormBaseParasite"/>
        </authorList>
    </citation>
    <scope>IDENTIFICATION</scope>
</reference>
<organism evidence="2 3">
    <name type="scientific">Heterorhabditis bacteriophora</name>
    <name type="common">Entomopathogenic nematode worm</name>
    <dbReference type="NCBI Taxonomy" id="37862"/>
    <lineage>
        <taxon>Eukaryota</taxon>
        <taxon>Metazoa</taxon>
        <taxon>Ecdysozoa</taxon>
        <taxon>Nematoda</taxon>
        <taxon>Chromadorea</taxon>
        <taxon>Rhabditida</taxon>
        <taxon>Rhabditina</taxon>
        <taxon>Rhabditomorpha</taxon>
        <taxon>Strongyloidea</taxon>
        <taxon>Heterorhabditidae</taxon>
        <taxon>Heterorhabditis</taxon>
    </lineage>
</organism>
<dbReference type="WBParaSite" id="Hba_18881">
    <property type="protein sequence ID" value="Hba_18881"/>
    <property type="gene ID" value="Hba_18881"/>
</dbReference>
<sequence length="225" mass="25326">MKTMTIQSPMKIQSPNKKENVINVSALITSYLQDGSDKSNAGYSIRYNKDSNNYTVGNKVIHFNDNIMTIDNEDYDATPGFMELLTKKSSNTNIIKKEDIRNYQKILICSNALYQKFDKSSKKYNSDSSDKWKFIKANYFVTKASDSQDTQGQDAQGTKQGSSISPLILPSDINSLLDSLRLSVASYQAGNSGEYNTIHAILDELIRQKKVKKKELPCVYMNIGL</sequence>
<evidence type="ECO:0000313" key="2">
    <source>
        <dbReference type="Proteomes" id="UP000095283"/>
    </source>
</evidence>
<dbReference type="Pfam" id="PF26634">
    <property type="entry name" value="DUF8207"/>
    <property type="match status" value="1"/>
</dbReference>
<accession>A0A1I7XMB8</accession>
<name>A0A1I7XMB8_HETBA</name>